<feature type="domain" description="Protein kinase" evidence="7">
    <location>
        <begin position="15"/>
        <end position="268"/>
    </location>
</feature>
<keyword evidence="2 5" id="KW-0547">Nucleotide-binding</keyword>
<evidence type="ECO:0000256" key="6">
    <source>
        <dbReference type="SAM" id="MobiDB-lite"/>
    </source>
</evidence>
<dbReference type="PROSITE" id="PS00107">
    <property type="entry name" value="PROTEIN_KINASE_ATP"/>
    <property type="match status" value="1"/>
</dbReference>
<evidence type="ECO:0000256" key="1">
    <source>
        <dbReference type="ARBA" id="ARBA00022679"/>
    </source>
</evidence>
<evidence type="ECO:0000313" key="9">
    <source>
        <dbReference type="Proteomes" id="UP001240236"/>
    </source>
</evidence>
<protein>
    <submittedName>
        <fullName evidence="8">Serine/threonine protein kinase</fullName>
    </submittedName>
</protein>
<dbReference type="PANTHER" id="PTHR43289">
    <property type="entry name" value="MITOGEN-ACTIVATED PROTEIN KINASE KINASE KINASE 20-RELATED"/>
    <property type="match status" value="1"/>
</dbReference>
<evidence type="ECO:0000313" key="8">
    <source>
        <dbReference type="EMBL" id="MDQ0370025.1"/>
    </source>
</evidence>
<dbReference type="Gene3D" id="3.30.200.20">
    <property type="entry name" value="Phosphorylase Kinase, domain 1"/>
    <property type="match status" value="1"/>
</dbReference>
<feature type="compositionally biased region" description="Basic and acidic residues" evidence="6">
    <location>
        <begin position="313"/>
        <end position="322"/>
    </location>
</feature>
<dbReference type="Gene3D" id="1.10.510.10">
    <property type="entry name" value="Transferase(Phosphotransferase) domain 1"/>
    <property type="match status" value="1"/>
</dbReference>
<evidence type="ECO:0000256" key="2">
    <source>
        <dbReference type="ARBA" id="ARBA00022741"/>
    </source>
</evidence>
<accession>A0AAE3W673</accession>
<dbReference type="InterPro" id="IPR017441">
    <property type="entry name" value="Protein_kinase_ATP_BS"/>
</dbReference>
<dbReference type="PROSITE" id="PS00108">
    <property type="entry name" value="PROTEIN_KINASE_ST"/>
    <property type="match status" value="1"/>
</dbReference>
<feature type="region of interest" description="Disordered" evidence="6">
    <location>
        <begin position="268"/>
        <end position="332"/>
    </location>
</feature>
<keyword evidence="9" id="KW-1185">Reference proteome</keyword>
<evidence type="ECO:0000256" key="5">
    <source>
        <dbReference type="PROSITE-ProRule" id="PRU10141"/>
    </source>
</evidence>
<dbReference type="SUPFAM" id="SSF56112">
    <property type="entry name" value="Protein kinase-like (PK-like)"/>
    <property type="match status" value="1"/>
</dbReference>
<keyword evidence="8" id="KW-0723">Serine/threonine-protein kinase</keyword>
<dbReference type="AlphaFoldDB" id="A0AAE3W673"/>
<reference evidence="8 9" key="1">
    <citation type="submission" date="2023-07" db="EMBL/GenBank/DDBJ databases">
        <title>Sequencing the genomes of 1000 actinobacteria strains.</title>
        <authorList>
            <person name="Klenk H.-P."/>
        </authorList>
    </citation>
    <scope>NUCLEOTIDE SEQUENCE [LARGE SCALE GENOMIC DNA]</scope>
    <source>
        <strain evidence="8 9">DSM 44709</strain>
    </source>
</reference>
<feature type="compositionally biased region" description="Low complexity" evidence="6">
    <location>
        <begin position="297"/>
        <end position="306"/>
    </location>
</feature>
<keyword evidence="3 8" id="KW-0418">Kinase</keyword>
<name>A0AAE3W673_9ACTN</name>
<feature type="binding site" evidence="5">
    <location>
        <position position="43"/>
    </location>
    <ligand>
        <name>ATP</name>
        <dbReference type="ChEBI" id="CHEBI:30616"/>
    </ligand>
</feature>
<dbReference type="PANTHER" id="PTHR43289:SF34">
    <property type="entry name" value="SERINE_THREONINE-PROTEIN KINASE YBDM-RELATED"/>
    <property type="match status" value="1"/>
</dbReference>
<dbReference type="InterPro" id="IPR008271">
    <property type="entry name" value="Ser/Thr_kinase_AS"/>
</dbReference>
<dbReference type="Proteomes" id="UP001240236">
    <property type="component" value="Unassembled WGS sequence"/>
</dbReference>
<evidence type="ECO:0000259" key="7">
    <source>
        <dbReference type="PROSITE" id="PS50011"/>
    </source>
</evidence>
<dbReference type="InterPro" id="IPR011009">
    <property type="entry name" value="Kinase-like_dom_sf"/>
</dbReference>
<dbReference type="InterPro" id="IPR000719">
    <property type="entry name" value="Prot_kinase_dom"/>
</dbReference>
<comment type="caution">
    <text evidence="8">The sequence shown here is derived from an EMBL/GenBank/DDBJ whole genome shotgun (WGS) entry which is preliminary data.</text>
</comment>
<dbReference type="CDD" id="cd14014">
    <property type="entry name" value="STKc_PknB_like"/>
    <property type="match status" value="1"/>
</dbReference>
<dbReference type="SMART" id="SM00220">
    <property type="entry name" value="S_TKc"/>
    <property type="match status" value="1"/>
</dbReference>
<dbReference type="RefSeq" id="WP_307245682.1">
    <property type="nucleotide sequence ID" value="NZ_JAUSUZ010000001.1"/>
</dbReference>
<organism evidence="8 9">
    <name type="scientific">Catenuloplanes indicus</name>
    <dbReference type="NCBI Taxonomy" id="137267"/>
    <lineage>
        <taxon>Bacteria</taxon>
        <taxon>Bacillati</taxon>
        <taxon>Actinomycetota</taxon>
        <taxon>Actinomycetes</taxon>
        <taxon>Micromonosporales</taxon>
        <taxon>Micromonosporaceae</taxon>
        <taxon>Catenuloplanes</taxon>
    </lineage>
</organism>
<proteinExistence type="predicted"/>
<evidence type="ECO:0000256" key="3">
    <source>
        <dbReference type="ARBA" id="ARBA00022777"/>
    </source>
</evidence>
<keyword evidence="1" id="KW-0808">Transferase</keyword>
<keyword evidence="4 5" id="KW-0067">ATP-binding</keyword>
<evidence type="ECO:0000256" key="4">
    <source>
        <dbReference type="ARBA" id="ARBA00022840"/>
    </source>
</evidence>
<dbReference type="GO" id="GO:0004674">
    <property type="term" value="F:protein serine/threonine kinase activity"/>
    <property type="evidence" value="ECO:0007669"/>
    <property type="project" value="UniProtKB-KW"/>
</dbReference>
<gene>
    <name evidence="8" type="ORF">J2S42_006694</name>
</gene>
<dbReference type="PROSITE" id="PS50011">
    <property type="entry name" value="PROTEIN_KINASE_DOM"/>
    <property type="match status" value="1"/>
</dbReference>
<dbReference type="Pfam" id="PF00069">
    <property type="entry name" value="Pkinase"/>
    <property type="match status" value="1"/>
</dbReference>
<sequence>MEPQQPDNPERIGEYDVEGRIGTGGSGTVFLGRAADGSPVAIKLLGQAWLSHPEAPARFRREAEVLRTVRSPRTIRLAGANLAEAPYWIATEYVPGPTLAAAVAAAGPLPVTDAVVLLAALAEGLADVHRHGICHRDLKPQNVILSGTGPRLIDFGVARDPGEAGLTHSGMQVGSLGYAAPELLDGAAPAPAADVFALGATVAYAATGREPFGGGPVERRIARISRGEIDLNGADPWLADAVRACVIPGPDARPAPAEILARCRHRLAQTRTPAGTRPARASRWRSAVPLPAPPAAAPASAPGDASGTAHAPTEARERDDTRIWTPRRQPGR</sequence>
<dbReference type="EMBL" id="JAUSUZ010000001">
    <property type="protein sequence ID" value="MDQ0370025.1"/>
    <property type="molecule type" value="Genomic_DNA"/>
</dbReference>
<dbReference type="GO" id="GO:0005524">
    <property type="term" value="F:ATP binding"/>
    <property type="evidence" value="ECO:0007669"/>
    <property type="project" value="UniProtKB-UniRule"/>
</dbReference>